<accession>A0ABQ2X817</accession>
<dbReference type="PRINTS" id="PR00730">
    <property type="entry name" value="THERMOLYSIN"/>
</dbReference>
<dbReference type="InterPro" id="IPR027268">
    <property type="entry name" value="Peptidase_M4/M1_CTD_sf"/>
</dbReference>
<dbReference type="Gene3D" id="2.60.120.380">
    <property type="match status" value="2"/>
</dbReference>
<feature type="domain" description="Peptidase M4 C-terminal" evidence="9">
    <location>
        <begin position="364"/>
        <end position="508"/>
    </location>
</feature>
<dbReference type="Pfam" id="PF01447">
    <property type="entry name" value="Peptidase_M4"/>
    <property type="match status" value="1"/>
</dbReference>
<keyword evidence="12" id="KW-1185">Reference proteome</keyword>
<evidence type="ECO:0000313" key="11">
    <source>
        <dbReference type="EMBL" id="GGX04015.1"/>
    </source>
</evidence>
<evidence type="ECO:0000256" key="6">
    <source>
        <dbReference type="ARBA" id="ARBA00023049"/>
    </source>
</evidence>
<dbReference type="Pfam" id="PF04151">
    <property type="entry name" value="PPC"/>
    <property type="match status" value="2"/>
</dbReference>
<dbReference type="SUPFAM" id="SSF55486">
    <property type="entry name" value="Metalloproteases ('zincins'), catalytic domain"/>
    <property type="match status" value="1"/>
</dbReference>
<evidence type="ECO:0000256" key="1">
    <source>
        <dbReference type="ARBA" id="ARBA00009388"/>
    </source>
</evidence>
<evidence type="ECO:0000259" key="10">
    <source>
        <dbReference type="Pfam" id="PF04151"/>
    </source>
</evidence>
<keyword evidence="7" id="KW-0732">Signal</keyword>
<keyword evidence="2" id="KW-0645">Protease</keyword>
<evidence type="ECO:0000256" key="4">
    <source>
        <dbReference type="ARBA" id="ARBA00022801"/>
    </source>
</evidence>
<organism evidence="11 12">
    <name type="scientific">Undibacterium macrobrachii</name>
    <dbReference type="NCBI Taxonomy" id="1119058"/>
    <lineage>
        <taxon>Bacteria</taxon>
        <taxon>Pseudomonadati</taxon>
        <taxon>Pseudomonadota</taxon>
        <taxon>Betaproteobacteria</taxon>
        <taxon>Burkholderiales</taxon>
        <taxon>Oxalobacteraceae</taxon>
        <taxon>Undibacterium</taxon>
    </lineage>
</organism>
<dbReference type="PANTHER" id="PTHR33794:SF1">
    <property type="entry name" value="BACILLOLYSIN"/>
    <property type="match status" value="1"/>
</dbReference>
<dbReference type="InterPro" id="IPR013856">
    <property type="entry name" value="Peptidase_M4_domain"/>
</dbReference>
<reference evidence="12" key="1">
    <citation type="journal article" date="2019" name="Int. J. Syst. Evol. Microbiol.">
        <title>The Global Catalogue of Microorganisms (GCM) 10K type strain sequencing project: providing services to taxonomists for standard genome sequencing and annotation.</title>
        <authorList>
            <consortium name="The Broad Institute Genomics Platform"/>
            <consortium name="The Broad Institute Genome Sequencing Center for Infectious Disease"/>
            <person name="Wu L."/>
            <person name="Ma J."/>
        </authorList>
    </citation>
    <scope>NUCLEOTIDE SEQUENCE [LARGE SCALE GENOMIC DNA]</scope>
    <source>
        <strain evidence="12">KCTC 23916</strain>
    </source>
</reference>
<protein>
    <submittedName>
        <fullName evidence="11">Hemagglutinin</fullName>
    </submittedName>
</protein>
<evidence type="ECO:0000256" key="5">
    <source>
        <dbReference type="ARBA" id="ARBA00022833"/>
    </source>
</evidence>
<proteinExistence type="inferred from homology"/>
<keyword evidence="3" id="KW-0479">Metal-binding</keyword>
<dbReference type="InterPro" id="IPR023612">
    <property type="entry name" value="Peptidase_M4"/>
</dbReference>
<evidence type="ECO:0000259" key="9">
    <source>
        <dbReference type="Pfam" id="PF02868"/>
    </source>
</evidence>
<dbReference type="EMBL" id="BMYT01000001">
    <property type="protein sequence ID" value="GGX04015.1"/>
    <property type="molecule type" value="Genomic_DNA"/>
</dbReference>
<evidence type="ECO:0000313" key="12">
    <source>
        <dbReference type="Proteomes" id="UP000620127"/>
    </source>
</evidence>
<comment type="caution">
    <text evidence="11">The sequence shown here is derived from an EMBL/GenBank/DDBJ whole genome shotgun (WGS) entry which is preliminary data.</text>
</comment>
<dbReference type="Pfam" id="PF02868">
    <property type="entry name" value="Peptidase_M4_C"/>
    <property type="match status" value="1"/>
</dbReference>
<dbReference type="Gene3D" id="3.10.170.10">
    <property type="match status" value="1"/>
</dbReference>
<dbReference type="Gene3D" id="3.10.450.490">
    <property type="match status" value="1"/>
</dbReference>
<dbReference type="Gene3D" id="1.10.390.10">
    <property type="entry name" value="Neutral Protease Domain 2"/>
    <property type="match status" value="1"/>
</dbReference>
<gene>
    <name evidence="11" type="ORF">GCM10011282_07710</name>
</gene>
<evidence type="ECO:0000256" key="3">
    <source>
        <dbReference type="ARBA" id="ARBA00022723"/>
    </source>
</evidence>
<comment type="similarity">
    <text evidence="1">Belongs to the peptidase M4 family.</text>
</comment>
<evidence type="ECO:0000259" key="8">
    <source>
        <dbReference type="Pfam" id="PF01447"/>
    </source>
</evidence>
<feature type="domain" description="Peptidase M4" evidence="8">
    <location>
        <begin position="241"/>
        <end position="361"/>
    </location>
</feature>
<evidence type="ECO:0000256" key="7">
    <source>
        <dbReference type="SAM" id="SignalP"/>
    </source>
</evidence>
<dbReference type="InterPro" id="IPR007280">
    <property type="entry name" value="Peptidase_C_arc/bac"/>
</dbReference>
<dbReference type="Gene3D" id="3.10.450.40">
    <property type="match status" value="1"/>
</dbReference>
<dbReference type="InterPro" id="IPR001570">
    <property type="entry name" value="Peptidase_M4_C_domain"/>
</dbReference>
<sequence>MKKGMKLQAVLRPTILASLVAASFSVSAADRIDLSAGIPAKNKAFNSASNSASARAHEVLGLGAGELQALRSQKYGNKLVTRYEQLHQGVPVWGEVIVEHSDETQSIVSSAARSFHGAMLSNLANDLPTVKPLYSASQALGLLKNAKRASNTSNEQTKLFVKQASNGVAKLVYLASYVTIAADGTPSRPHALIDANTGAVLEQWEGITHLDAGGPGGNQRIGRYTYGPAGSGATYGPLNVSSTCQMTSPNVDTYNMNGATSGTGTLYKFTCPTNTFKEINGAYSPLNDGHFFGNVVFNMYQAWLGIRPISGKLQMRIHYGTNYENAFWDGSAMSYGDGGSTFHPLVSLGVTAHEVSHGFTEQNSGLVYSGMSGGMNEAFSDMAGEAASWYMRGTGTFMVGDDIKKGSGAMRYMYNPELDGRSIGHASKFTSSMDVHHSSGVFNKAFHILATSSGWTVRKAFEIMADANRLYWTANSTFNQGACGVEKAAINRGYAVADVTAAFAAVGVTGGCGTTTPPPTGSVLTKDVAVAFSAAAGQSATYTFAVPTGATNLTFKMSGGTGDGDLYTKLGSAPTTTSYLSKSDGSTNAETITIAAPTAGTYYLLANAYAAVNGASIVASYQTGTTPPSGNVLVSGVAQSVSLATNGSKVYSIVVPSGKTSLTFTLSGGTGDGDLYARMTTAPTTTSYTKKSDGSTNTETITFSAPTAGTYYLLVNAYAAVSNASVKAVVQ</sequence>
<feature type="chain" id="PRO_5046888512" evidence="7">
    <location>
        <begin position="29"/>
        <end position="731"/>
    </location>
</feature>
<keyword evidence="4" id="KW-0378">Hydrolase</keyword>
<dbReference type="InterPro" id="IPR050728">
    <property type="entry name" value="Zinc_Metalloprotease_M4"/>
</dbReference>
<dbReference type="Proteomes" id="UP000620127">
    <property type="component" value="Unassembled WGS sequence"/>
</dbReference>
<keyword evidence="5" id="KW-0862">Zinc</keyword>
<name>A0ABQ2X817_9BURK</name>
<dbReference type="CDD" id="cd09597">
    <property type="entry name" value="M4_TLP"/>
    <property type="match status" value="1"/>
</dbReference>
<dbReference type="PANTHER" id="PTHR33794">
    <property type="entry name" value="BACILLOLYSIN"/>
    <property type="match status" value="1"/>
</dbReference>
<keyword evidence="6" id="KW-0482">Metalloprotease</keyword>
<feature type="domain" description="Peptidase C-terminal archaeal/bacterial" evidence="10">
    <location>
        <begin position="539"/>
        <end position="605"/>
    </location>
</feature>
<feature type="signal peptide" evidence="7">
    <location>
        <begin position="1"/>
        <end position="28"/>
    </location>
</feature>
<feature type="domain" description="Peptidase C-terminal archaeal/bacterial" evidence="10">
    <location>
        <begin position="648"/>
        <end position="716"/>
    </location>
</feature>
<evidence type="ECO:0000256" key="2">
    <source>
        <dbReference type="ARBA" id="ARBA00022670"/>
    </source>
</evidence>